<dbReference type="Proteomes" id="UP000193017">
    <property type="component" value="Chromosome"/>
</dbReference>
<dbReference type="PANTHER" id="PTHR39962">
    <property type="entry name" value="BLL4848 PROTEIN"/>
    <property type="match status" value="1"/>
</dbReference>
<name>A0A1W6CYK7_9RHOB</name>
<dbReference type="OrthoDB" id="9789836at2"/>
<dbReference type="STRING" id="1945662.B0A89_10165"/>
<accession>A0A1W6CYK7</accession>
<evidence type="ECO:0000313" key="3">
    <source>
        <dbReference type="EMBL" id="ARJ69940.1"/>
    </source>
</evidence>
<dbReference type="Gene3D" id="3.40.140.80">
    <property type="match status" value="1"/>
</dbReference>
<dbReference type="EMBL" id="CP020612">
    <property type="protein sequence ID" value="ARJ69940.1"/>
    <property type="molecule type" value="Genomic_DNA"/>
</dbReference>
<dbReference type="PANTHER" id="PTHR39962:SF1">
    <property type="entry name" value="LPXI FAMILY PROTEIN"/>
    <property type="match status" value="1"/>
</dbReference>
<dbReference type="Gene3D" id="3.40.50.20">
    <property type="match status" value="1"/>
</dbReference>
<dbReference type="RefSeq" id="WP_085378059.1">
    <property type="nucleotide sequence ID" value="NZ_CP020612.1"/>
</dbReference>
<dbReference type="Pfam" id="PF06230">
    <property type="entry name" value="LpxI_C"/>
    <property type="match status" value="1"/>
</dbReference>
<keyword evidence="3" id="KW-0808">Transferase</keyword>
<evidence type="ECO:0000259" key="2">
    <source>
        <dbReference type="Pfam" id="PF17930"/>
    </source>
</evidence>
<dbReference type="InterPro" id="IPR041255">
    <property type="entry name" value="LpxI_N"/>
</dbReference>
<dbReference type="InterPro" id="IPR010415">
    <property type="entry name" value="LpxI_C"/>
</dbReference>
<dbReference type="InterPro" id="IPR043167">
    <property type="entry name" value="LpxI_C_sf"/>
</dbReference>
<dbReference type="AlphaFoldDB" id="A0A1W6CYK7"/>
<gene>
    <name evidence="3" type="ORF">B0A89_10165</name>
</gene>
<sequence>MSRTAIIAGQGVLPGLLAEALDNPAVYAVEGFAPGIPARSFRYERLVPLLDQLAADGIGRVVFAGAVRRPRLDPEAFDPRTAALVPRVAAAMGRGDDALLRELIAIFEEWDLTVVGAEAIRPDLIAAAGVLAGSPSAADRADAARAAEILSVTGPLDIGQGCVVAGGLCLAIETLPGTAPMLDFVARTRAERRGGVLFKAPKPGQDRRIDLPAIGPETITQASAAGLSGIAWAAGGVLVLDGAAMVAAAEKAGLFLWARD</sequence>
<dbReference type="KEGG" id="pcon:B0A89_10165"/>
<evidence type="ECO:0000259" key="1">
    <source>
        <dbReference type="Pfam" id="PF06230"/>
    </source>
</evidence>
<dbReference type="GO" id="GO:0016779">
    <property type="term" value="F:nucleotidyltransferase activity"/>
    <property type="evidence" value="ECO:0007669"/>
    <property type="project" value="UniProtKB-KW"/>
</dbReference>
<reference evidence="3 4" key="1">
    <citation type="submission" date="2017-03" db="EMBL/GenBank/DDBJ databases">
        <title>Genome sequence of Paracoccus contaminans isolated from a water microcosm.</title>
        <authorList>
            <person name="Aurass P."/>
            <person name="Karste S."/>
            <person name="Trost E."/>
            <person name="Glaeser S.P."/>
            <person name="Kaempfer P."/>
            <person name="Flieger A."/>
        </authorList>
    </citation>
    <scope>NUCLEOTIDE SEQUENCE [LARGE SCALE GENOMIC DNA]</scope>
    <source>
        <strain evidence="4">RKI 16-01929T\LMG 29738T\CCM 8701T\CIP 111112T</strain>
    </source>
</reference>
<feature type="domain" description="LpxI N-terminal" evidence="2">
    <location>
        <begin position="4"/>
        <end position="124"/>
    </location>
</feature>
<keyword evidence="3" id="KW-0548">Nucleotidyltransferase</keyword>
<evidence type="ECO:0000313" key="4">
    <source>
        <dbReference type="Proteomes" id="UP000193017"/>
    </source>
</evidence>
<organism evidence="3 4">
    <name type="scientific">Paracoccus contaminans</name>
    <dbReference type="NCBI Taxonomy" id="1945662"/>
    <lineage>
        <taxon>Bacteria</taxon>
        <taxon>Pseudomonadati</taxon>
        <taxon>Pseudomonadota</taxon>
        <taxon>Alphaproteobacteria</taxon>
        <taxon>Rhodobacterales</taxon>
        <taxon>Paracoccaceae</taxon>
        <taxon>Paracoccus</taxon>
    </lineage>
</organism>
<dbReference type="Pfam" id="PF17930">
    <property type="entry name" value="LpxI_N"/>
    <property type="match status" value="1"/>
</dbReference>
<dbReference type="InterPro" id="IPR053174">
    <property type="entry name" value="LpxI"/>
</dbReference>
<feature type="domain" description="LpxI C-terminal" evidence="1">
    <location>
        <begin position="129"/>
        <end position="257"/>
    </location>
</feature>
<proteinExistence type="predicted"/>
<keyword evidence="4" id="KW-1185">Reference proteome</keyword>
<protein>
    <submittedName>
        <fullName evidence="3">Phosphatidate cytidylyltransferase</fullName>
    </submittedName>
</protein>